<dbReference type="AlphaFoldDB" id="A0A1Y2F9C1"/>
<dbReference type="PROSITE" id="PS51324">
    <property type="entry name" value="ERV_ALR"/>
    <property type="match status" value="1"/>
</dbReference>
<evidence type="ECO:0000256" key="6">
    <source>
        <dbReference type="ARBA" id="ARBA00023128"/>
    </source>
</evidence>
<evidence type="ECO:0000256" key="4">
    <source>
        <dbReference type="ARBA" id="ARBA00022827"/>
    </source>
</evidence>
<keyword evidence="7" id="KW-1015">Disulfide bond</keyword>
<dbReference type="GO" id="GO:0016971">
    <property type="term" value="F:flavin-dependent sulfhydryl oxidase activity"/>
    <property type="evidence" value="ECO:0007669"/>
    <property type="project" value="InterPro"/>
</dbReference>
<keyword evidence="12" id="KW-1185">Reference proteome</keyword>
<evidence type="ECO:0000256" key="5">
    <source>
        <dbReference type="ARBA" id="ARBA00023002"/>
    </source>
</evidence>
<dbReference type="GO" id="GO:0005758">
    <property type="term" value="C:mitochondrial intermembrane space"/>
    <property type="evidence" value="ECO:0007669"/>
    <property type="project" value="UniProtKB-SubCell"/>
</dbReference>
<proteinExistence type="predicted"/>
<evidence type="ECO:0000256" key="3">
    <source>
        <dbReference type="ARBA" id="ARBA00022630"/>
    </source>
</evidence>
<gene>
    <name evidence="11" type="ORF">BCR37DRAFT_394217</name>
</gene>
<evidence type="ECO:0000256" key="8">
    <source>
        <dbReference type="RuleBase" id="RU371123"/>
    </source>
</evidence>
<evidence type="ECO:0000313" key="11">
    <source>
        <dbReference type="EMBL" id="ORY79495.1"/>
    </source>
</evidence>
<protein>
    <recommendedName>
        <fullName evidence="8">Sulfhydryl oxidase</fullName>
        <ecNumber evidence="8">1.8.3.2</ecNumber>
    </recommendedName>
</protein>
<dbReference type="STRING" id="56484.A0A1Y2F9C1"/>
<keyword evidence="5 8" id="KW-0560">Oxidoreductase</keyword>
<comment type="caution">
    <text evidence="11">The sequence shown here is derived from an EMBL/GenBank/DDBJ whole genome shotgun (WGS) entry which is preliminary data.</text>
</comment>
<dbReference type="OMA" id="SANMESK"/>
<dbReference type="PANTHER" id="PTHR12645:SF0">
    <property type="entry name" value="FAD-LINKED SULFHYDRYL OXIDASE ALR"/>
    <property type="match status" value="1"/>
</dbReference>
<dbReference type="Pfam" id="PF04777">
    <property type="entry name" value="Evr1_Alr"/>
    <property type="match status" value="1"/>
</dbReference>
<dbReference type="InterPro" id="IPR017905">
    <property type="entry name" value="ERV/ALR_sulphydryl_oxidase"/>
</dbReference>
<keyword evidence="3 8" id="KW-0285">Flavoprotein</keyword>
<reference evidence="11 12" key="1">
    <citation type="submission" date="2016-07" db="EMBL/GenBank/DDBJ databases">
        <title>Pervasive Adenine N6-methylation of Active Genes in Fungi.</title>
        <authorList>
            <consortium name="DOE Joint Genome Institute"/>
            <person name="Mondo S.J."/>
            <person name="Dannebaum R.O."/>
            <person name="Kuo R.C."/>
            <person name="Labutti K."/>
            <person name="Haridas S."/>
            <person name="Kuo A."/>
            <person name="Salamov A."/>
            <person name="Ahrendt S.R."/>
            <person name="Lipzen A."/>
            <person name="Sullivan W."/>
            <person name="Andreopoulos W.B."/>
            <person name="Clum A."/>
            <person name="Lindquist E."/>
            <person name="Daum C."/>
            <person name="Ramamoorthy G.K."/>
            <person name="Gryganskyi A."/>
            <person name="Culley D."/>
            <person name="Magnuson J.K."/>
            <person name="James T.Y."/>
            <person name="O'Malley M.A."/>
            <person name="Stajich J.E."/>
            <person name="Spatafora J.W."/>
            <person name="Visel A."/>
            <person name="Grigoriev I.V."/>
        </authorList>
    </citation>
    <scope>NUCLEOTIDE SEQUENCE [LARGE SCALE GENOMIC DNA]</scope>
    <source>
        <strain evidence="11 12">12-1054</strain>
    </source>
</reference>
<comment type="subcellular location">
    <subcellularLocation>
        <location evidence="2">Mitochondrion intermembrane space</location>
    </subcellularLocation>
</comment>
<dbReference type="OrthoDB" id="17199at2759"/>
<feature type="region of interest" description="Disordered" evidence="9">
    <location>
        <begin position="1"/>
        <end position="75"/>
    </location>
</feature>
<feature type="domain" description="ERV/ALR sulfhydryl oxidase" evidence="10">
    <location>
        <begin position="104"/>
        <end position="207"/>
    </location>
</feature>
<dbReference type="FunFam" id="1.20.120.310:FF:000003">
    <property type="entry name" value="Sulfhydryl oxidase"/>
    <property type="match status" value="1"/>
</dbReference>
<feature type="region of interest" description="Disordered" evidence="9">
    <location>
        <begin position="87"/>
        <end position="106"/>
    </location>
</feature>
<evidence type="ECO:0000313" key="12">
    <source>
        <dbReference type="Proteomes" id="UP000193685"/>
    </source>
</evidence>
<comment type="cofactor">
    <cofactor evidence="1 8">
        <name>FAD</name>
        <dbReference type="ChEBI" id="CHEBI:57692"/>
    </cofactor>
</comment>
<dbReference type="SUPFAM" id="SSF69000">
    <property type="entry name" value="FAD-dependent thiol oxidase"/>
    <property type="match status" value="1"/>
</dbReference>
<keyword evidence="6" id="KW-0496">Mitochondrion</keyword>
<dbReference type="EC" id="1.8.3.2" evidence="8"/>
<accession>A0A1Y2F9C1</accession>
<dbReference type="Gene3D" id="4.10.320.60">
    <property type="match status" value="1"/>
</dbReference>
<dbReference type="EMBL" id="MCFI01000015">
    <property type="protein sequence ID" value="ORY79495.1"/>
    <property type="molecule type" value="Genomic_DNA"/>
</dbReference>
<sequence length="218" mass="23959">MSGLPLKEGYYKKDGIVYGPDGKPCRQCNSLRDLMSLGKKPQGSSGTDPNPFSFGKRPRADPPAEGAAGTSNRGTVGAAAGGLAAASQKAGMSSDKPAIDTENCPPDVELLGRSTWTLLHTMAANYPNKATPVQQTDMSAFLRTFSNFYPCWVCAEDFRTWMAQKDNEPVLNQGWKGLGQWMCRAHNEVNEKLGKEKFDCKLWQERWKDGFKDGRCDP</sequence>
<evidence type="ECO:0000256" key="1">
    <source>
        <dbReference type="ARBA" id="ARBA00001974"/>
    </source>
</evidence>
<dbReference type="GeneID" id="63788027"/>
<evidence type="ECO:0000256" key="7">
    <source>
        <dbReference type="ARBA" id="ARBA00023157"/>
    </source>
</evidence>
<dbReference type="InterPro" id="IPR039799">
    <property type="entry name" value="ALR/ERV"/>
</dbReference>
<dbReference type="PANTHER" id="PTHR12645">
    <property type="entry name" value="ALR/ERV"/>
    <property type="match status" value="1"/>
</dbReference>
<dbReference type="Proteomes" id="UP000193685">
    <property type="component" value="Unassembled WGS sequence"/>
</dbReference>
<comment type="catalytic activity">
    <reaction evidence="8">
        <text>2 R'C(R)SH + O2 = R'C(R)S-S(R)CR' + H2O2</text>
        <dbReference type="Rhea" id="RHEA:17357"/>
        <dbReference type="ChEBI" id="CHEBI:15379"/>
        <dbReference type="ChEBI" id="CHEBI:16240"/>
        <dbReference type="ChEBI" id="CHEBI:16520"/>
        <dbReference type="ChEBI" id="CHEBI:17412"/>
        <dbReference type="EC" id="1.8.3.2"/>
    </reaction>
</comment>
<evidence type="ECO:0000256" key="2">
    <source>
        <dbReference type="ARBA" id="ARBA00004569"/>
    </source>
</evidence>
<dbReference type="RefSeq" id="XP_040723866.1">
    <property type="nucleotide sequence ID" value="XM_040871428.1"/>
</dbReference>
<dbReference type="GO" id="GO:0050660">
    <property type="term" value="F:flavin adenine dinucleotide binding"/>
    <property type="evidence" value="ECO:0007669"/>
    <property type="project" value="TreeGrafter"/>
</dbReference>
<dbReference type="InterPro" id="IPR036774">
    <property type="entry name" value="ERV/ALR_sulphydryl_oxid_sf"/>
</dbReference>
<dbReference type="Gene3D" id="1.20.120.310">
    <property type="entry name" value="ERV/ALR sulfhydryl oxidase domain"/>
    <property type="match status" value="1"/>
</dbReference>
<evidence type="ECO:0000256" key="9">
    <source>
        <dbReference type="SAM" id="MobiDB-lite"/>
    </source>
</evidence>
<keyword evidence="4 8" id="KW-0274">FAD</keyword>
<organism evidence="11 12">
    <name type="scientific">Protomyces lactucae-debilis</name>
    <dbReference type="NCBI Taxonomy" id="2754530"/>
    <lineage>
        <taxon>Eukaryota</taxon>
        <taxon>Fungi</taxon>
        <taxon>Dikarya</taxon>
        <taxon>Ascomycota</taxon>
        <taxon>Taphrinomycotina</taxon>
        <taxon>Taphrinomycetes</taxon>
        <taxon>Taphrinales</taxon>
        <taxon>Protomycetaceae</taxon>
        <taxon>Protomyces</taxon>
    </lineage>
</organism>
<name>A0A1Y2F9C1_PROLT</name>
<evidence type="ECO:0000259" key="10">
    <source>
        <dbReference type="PROSITE" id="PS51324"/>
    </source>
</evidence>